<proteinExistence type="predicted"/>
<evidence type="ECO:0000313" key="2">
    <source>
        <dbReference type="EMBL" id="UZF47803.1"/>
    </source>
</evidence>
<sequence>MNDRDVVLVHGGHHGAWCWDAVVESMRNLGYEGNIHTPDVPGCGSKRGRDTDRLRLIEIAEELNDELSGIGTRNALLVGHSMAGVVLPLMVENRPALFSSACFLSTSIPRNGESILDLFGTELRGIDQTRIGWPESREAGLEKFFAAMFAPDMTPEQFDVVLKNALEDSWPACASAEAVYRSGFPGSFSVSFIVTERDPILPPAWQGRFAERLGVTRLYSIDTPHEPFITHPDLLAEILVKTARTN</sequence>
<dbReference type="RefSeq" id="WP_085470852.1">
    <property type="nucleotide sequence ID" value="NZ_CP083975.1"/>
</dbReference>
<protein>
    <submittedName>
        <fullName evidence="2">Alpha/beta fold hydrolase</fullName>
    </submittedName>
</protein>
<dbReference type="GO" id="GO:0080032">
    <property type="term" value="F:methyl jasmonate esterase activity"/>
    <property type="evidence" value="ECO:0007669"/>
    <property type="project" value="TreeGrafter"/>
</dbReference>
<keyword evidence="2" id="KW-0378">Hydrolase</keyword>
<dbReference type="Pfam" id="PF12697">
    <property type="entry name" value="Abhydrolase_6"/>
    <property type="match status" value="1"/>
</dbReference>
<name>A0AA46X0G8_RHORH</name>
<dbReference type="InterPro" id="IPR045889">
    <property type="entry name" value="MES/HNL"/>
</dbReference>
<evidence type="ECO:0000313" key="3">
    <source>
        <dbReference type="Proteomes" id="UP001162740"/>
    </source>
</evidence>
<dbReference type="SUPFAM" id="SSF53474">
    <property type="entry name" value="alpha/beta-Hydrolases"/>
    <property type="match status" value="1"/>
</dbReference>
<organism evidence="2 3">
    <name type="scientific">Rhodococcus rhodochrous</name>
    <dbReference type="NCBI Taxonomy" id="1829"/>
    <lineage>
        <taxon>Bacteria</taxon>
        <taxon>Bacillati</taxon>
        <taxon>Actinomycetota</taxon>
        <taxon>Actinomycetes</taxon>
        <taxon>Mycobacteriales</taxon>
        <taxon>Nocardiaceae</taxon>
        <taxon>Rhodococcus</taxon>
    </lineage>
</organism>
<dbReference type="Gene3D" id="3.40.50.1820">
    <property type="entry name" value="alpha/beta hydrolase"/>
    <property type="match status" value="1"/>
</dbReference>
<gene>
    <name evidence="2" type="ORF">KUM34_025590</name>
</gene>
<reference evidence="2 3" key="1">
    <citation type="journal article" date="2021" name="Front. Microbiol.">
        <title>Bacterial Transformation of Aromatic Monomers in Softwood Black Liquor.</title>
        <authorList>
            <person name="Navas L.E."/>
            <person name="Dexter G."/>
            <person name="Liu J."/>
            <person name="Levy-Booth D."/>
            <person name="Cho M."/>
            <person name="Jang S.K."/>
            <person name="Mansfield S.D."/>
            <person name="Renneckar S."/>
            <person name="Mohn W.W."/>
            <person name="Eltis L.D."/>
        </authorList>
    </citation>
    <scope>NUCLEOTIDE SEQUENCE [LARGE SCALE GENOMIC DNA]</scope>
    <source>
        <strain evidence="2 3">GD02</strain>
    </source>
</reference>
<dbReference type="PANTHER" id="PTHR10992">
    <property type="entry name" value="METHYLESTERASE FAMILY MEMBER"/>
    <property type="match status" value="1"/>
</dbReference>
<keyword evidence="2" id="KW-0614">Plasmid</keyword>
<dbReference type="GO" id="GO:0080030">
    <property type="term" value="F:methyl indole-3-acetate esterase activity"/>
    <property type="evidence" value="ECO:0007669"/>
    <property type="project" value="TreeGrafter"/>
</dbReference>
<geneLocation type="plasmid" evidence="2 3">
    <name>pGD02.2.1</name>
</geneLocation>
<dbReference type="InterPro" id="IPR000073">
    <property type="entry name" value="AB_hydrolase_1"/>
</dbReference>
<dbReference type="InterPro" id="IPR029058">
    <property type="entry name" value="AB_hydrolase_fold"/>
</dbReference>
<accession>A0AA46X0G8</accession>
<feature type="domain" description="AB hydrolase-1" evidence="1">
    <location>
        <begin position="6"/>
        <end position="237"/>
    </location>
</feature>
<evidence type="ECO:0000259" key="1">
    <source>
        <dbReference type="Pfam" id="PF12697"/>
    </source>
</evidence>
<dbReference type="PANTHER" id="PTHR10992:SF1086">
    <property type="entry name" value="AB HYDROLASE-1 DOMAIN-CONTAINING PROTEIN"/>
    <property type="match status" value="1"/>
</dbReference>
<dbReference type="AlphaFoldDB" id="A0AA46X0G8"/>
<dbReference type="Proteomes" id="UP001162740">
    <property type="component" value="Plasmid pGD02.2.1"/>
</dbReference>
<dbReference type="EMBL" id="CP083975">
    <property type="protein sequence ID" value="UZF47803.1"/>
    <property type="molecule type" value="Genomic_DNA"/>
</dbReference>